<feature type="transmembrane region" description="Helical" evidence="12">
    <location>
        <begin position="6"/>
        <end position="34"/>
    </location>
</feature>
<name>A0ABN8N5M0_9CNID</name>
<keyword evidence="8 12" id="KW-1133">Transmembrane helix</keyword>
<dbReference type="EMBL" id="CALNXK010000011">
    <property type="protein sequence ID" value="CAH3043576.1"/>
    <property type="molecule type" value="Genomic_DNA"/>
</dbReference>
<dbReference type="InterPro" id="IPR001503">
    <property type="entry name" value="Glyco_trans_10"/>
</dbReference>
<keyword evidence="7" id="KW-0735">Signal-anchor</keyword>
<dbReference type="Gene3D" id="3.40.50.11660">
    <property type="entry name" value="Glycosyl transferase family 10, C-terminal domain"/>
    <property type="match status" value="1"/>
</dbReference>
<dbReference type="PANTHER" id="PTHR48438">
    <property type="entry name" value="ALPHA-(1,3)-FUCOSYLTRANSFERASE C-RELATED"/>
    <property type="match status" value="1"/>
</dbReference>
<comment type="pathway">
    <text evidence="2">Protein modification; protein glycosylation.</text>
</comment>
<comment type="similarity">
    <text evidence="3 12">Belongs to the glycosyltransferase 10 family.</text>
</comment>
<evidence type="ECO:0000259" key="14">
    <source>
        <dbReference type="Pfam" id="PF17039"/>
    </source>
</evidence>
<dbReference type="SUPFAM" id="SSF53756">
    <property type="entry name" value="UDP-Glycosyltransferase/glycogen phosphorylase"/>
    <property type="match status" value="1"/>
</dbReference>
<gene>
    <name evidence="15" type="ORF">PLOB_00003005</name>
</gene>
<dbReference type="InterPro" id="IPR055270">
    <property type="entry name" value="Glyco_tran_10_C"/>
</dbReference>
<keyword evidence="9 12" id="KW-0333">Golgi apparatus</keyword>
<evidence type="ECO:0000256" key="7">
    <source>
        <dbReference type="ARBA" id="ARBA00022968"/>
    </source>
</evidence>
<keyword evidence="16" id="KW-1185">Reference proteome</keyword>
<protein>
    <recommendedName>
        <fullName evidence="12">Fucosyltransferase</fullName>
        <ecNumber evidence="12">2.4.1.-</ecNumber>
    </recommendedName>
</protein>
<evidence type="ECO:0000256" key="4">
    <source>
        <dbReference type="ARBA" id="ARBA00022676"/>
    </source>
</evidence>
<evidence type="ECO:0000256" key="12">
    <source>
        <dbReference type="RuleBase" id="RU003832"/>
    </source>
</evidence>
<dbReference type="InterPro" id="IPR038577">
    <property type="entry name" value="GT10-like_C_sf"/>
</dbReference>
<feature type="domain" description="Fucosyltransferase N-terminal" evidence="14">
    <location>
        <begin position="48"/>
        <end position="166"/>
    </location>
</feature>
<feature type="non-terminal residue" evidence="15">
    <location>
        <position position="1"/>
    </location>
</feature>
<dbReference type="Pfam" id="PF00852">
    <property type="entry name" value="Glyco_transf_10"/>
    <property type="match status" value="1"/>
</dbReference>
<reference evidence="15 16" key="1">
    <citation type="submission" date="2022-05" db="EMBL/GenBank/DDBJ databases">
        <authorList>
            <consortium name="Genoscope - CEA"/>
            <person name="William W."/>
        </authorList>
    </citation>
    <scope>NUCLEOTIDE SEQUENCE [LARGE SCALE GENOMIC DNA]</scope>
</reference>
<evidence type="ECO:0000256" key="9">
    <source>
        <dbReference type="ARBA" id="ARBA00023034"/>
    </source>
</evidence>
<dbReference type="InterPro" id="IPR031481">
    <property type="entry name" value="Glyco_tran_10_N"/>
</dbReference>
<evidence type="ECO:0000256" key="3">
    <source>
        <dbReference type="ARBA" id="ARBA00008919"/>
    </source>
</evidence>
<evidence type="ECO:0000313" key="15">
    <source>
        <dbReference type="EMBL" id="CAH3043576.1"/>
    </source>
</evidence>
<keyword evidence="10 12" id="KW-0472">Membrane</keyword>
<sequence>YPNVHIVFLCAVISFVFYSIFYKDLFLSTATYFVNISMGIRPARNQARNKVVLLYTPFFGNRWTDYVTLEGDKVEFVEGEKTFHDCEVSSCVLTYDQSKLLEADAVGFHARDMPDILPTRLNTQQIWFYFVLENPLNVFVKPDGYAGVFNWTMSYRRESEVYIPYGMYKSIKKEARDFRQIHAPDEKDTEVAWLVSNCNAKERREYVEELQKYINVSIYGKCGTQTCPKERHSLICNALLSRHKFYLAFENGNCPDYITEKYWDNAIGNSIVPVVMGGADYQTLAIPNSYIDVQDFASPKKLAEYLQYLAGNDTAYEEYFCWKKQYQRIRTRRACELCKQLHNQSLYTPSRVYTNLTKFWNRKQCKNRMH</sequence>
<keyword evidence="6 12" id="KW-0812">Transmembrane</keyword>
<evidence type="ECO:0000256" key="5">
    <source>
        <dbReference type="ARBA" id="ARBA00022679"/>
    </source>
</evidence>
<evidence type="ECO:0000256" key="10">
    <source>
        <dbReference type="ARBA" id="ARBA00023136"/>
    </source>
</evidence>
<feature type="domain" description="Fucosyltransferase C-terminal" evidence="13">
    <location>
        <begin position="186"/>
        <end position="358"/>
    </location>
</feature>
<organism evidence="15 16">
    <name type="scientific">Porites lobata</name>
    <dbReference type="NCBI Taxonomy" id="104759"/>
    <lineage>
        <taxon>Eukaryota</taxon>
        <taxon>Metazoa</taxon>
        <taxon>Cnidaria</taxon>
        <taxon>Anthozoa</taxon>
        <taxon>Hexacorallia</taxon>
        <taxon>Scleractinia</taxon>
        <taxon>Fungiina</taxon>
        <taxon>Poritidae</taxon>
        <taxon>Porites</taxon>
    </lineage>
</organism>
<evidence type="ECO:0000256" key="2">
    <source>
        <dbReference type="ARBA" id="ARBA00004922"/>
    </source>
</evidence>
<evidence type="ECO:0000256" key="1">
    <source>
        <dbReference type="ARBA" id="ARBA00004323"/>
    </source>
</evidence>
<evidence type="ECO:0000256" key="6">
    <source>
        <dbReference type="ARBA" id="ARBA00022692"/>
    </source>
</evidence>
<evidence type="ECO:0000256" key="11">
    <source>
        <dbReference type="ARBA" id="ARBA00023180"/>
    </source>
</evidence>
<proteinExistence type="inferred from homology"/>
<dbReference type="EC" id="2.4.1.-" evidence="12"/>
<dbReference type="PANTHER" id="PTHR48438:SF1">
    <property type="entry name" value="ALPHA-(1,3)-FUCOSYLTRANSFERASE C-RELATED"/>
    <property type="match status" value="1"/>
</dbReference>
<keyword evidence="11" id="KW-0325">Glycoprotein</keyword>
<keyword evidence="4 12" id="KW-0328">Glycosyltransferase</keyword>
<evidence type="ECO:0000259" key="13">
    <source>
        <dbReference type="Pfam" id="PF00852"/>
    </source>
</evidence>
<accession>A0ABN8N5M0</accession>
<dbReference type="Proteomes" id="UP001159405">
    <property type="component" value="Unassembled WGS sequence"/>
</dbReference>
<evidence type="ECO:0000256" key="8">
    <source>
        <dbReference type="ARBA" id="ARBA00022989"/>
    </source>
</evidence>
<evidence type="ECO:0000313" key="16">
    <source>
        <dbReference type="Proteomes" id="UP001159405"/>
    </source>
</evidence>
<dbReference type="Pfam" id="PF17039">
    <property type="entry name" value="Glyco_tran_10_N"/>
    <property type="match status" value="1"/>
</dbReference>
<keyword evidence="5 12" id="KW-0808">Transferase</keyword>
<comment type="caution">
    <text evidence="15">The sequence shown here is derived from an EMBL/GenBank/DDBJ whole genome shotgun (WGS) entry which is preliminary data.</text>
</comment>
<comment type="subcellular location">
    <subcellularLocation>
        <location evidence="1">Golgi apparatus membrane</location>
        <topology evidence="1">Single-pass type II membrane protein</topology>
    </subcellularLocation>
    <subcellularLocation>
        <location evidence="12">Golgi apparatus</location>
        <location evidence="12">Golgi stack membrane</location>
        <topology evidence="12">Single-pass type II membrane protein</topology>
    </subcellularLocation>
</comment>